<keyword evidence="2" id="KW-1185">Reference proteome</keyword>
<proteinExistence type="predicted"/>
<dbReference type="Pfam" id="PF06233">
    <property type="entry name" value="Usg"/>
    <property type="match status" value="1"/>
</dbReference>
<protein>
    <recommendedName>
        <fullName evidence="3">Aspartate-semialdehyde dehydrogenase</fullName>
    </recommendedName>
</protein>
<organism evidence="1 2">
    <name type="scientific">Methylorubrum salsuginis</name>
    <dbReference type="NCBI Taxonomy" id="414703"/>
    <lineage>
        <taxon>Bacteria</taxon>
        <taxon>Pseudomonadati</taxon>
        <taxon>Pseudomonadota</taxon>
        <taxon>Alphaproteobacteria</taxon>
        <taxon>Hyphomicrobiales</taxon>
        <taxon>Methylobacteriaceae</taxon>
        <taxon>Methylorubrum</taxon>
    </lineage>
</organism>
<dbReference type="RefSeq" id="WP_091941431.1">
    <property type="nucleotide sequence ID" value="NZ_FOSV01000001.1"/>
</dbReference>
<evidence type="ECO:0000313" key="1">
    <source>
        <dbReference type="EMBL" id="SFK36880.1"/>
    </source>
</evidence>
<gene>
    <name evidence="1" type="ORF">SAMN04488125_101420</name>
</gene>
<accession>A0A1I3YYM3</accession>
<dbReference type="OrthoDB" id="9811054at2"/>
<sequence>MALSSEFRRRLEGYSLTTAEILYHLPDHPHLLQTFVWQELDLFPRFPELKRFLAFWQERLDGPLHSVRVMHSRLIKPAELTTVSGEFHLH</sequence>
<name>A0A1I3YYM3_9HYPH</name>
<dbReference type="AlphaFoldDB" id="A0A1I3YYM3"/>
<dbReference type="InterPro" id="IPR009354">
    <property type="entry name" value="Usg"/>
</dbReference>
<evidence type="ECO:0008006" key="3">
    <source>
        <dbReference type="Google" id="ProtNLM"/>
    </source>
</evidence>
<dbReference type="EMBL" id="FOSV01000001">
    <property type="protein sequence ID" value="SFK36880.1"/>
    <property type="molecule type" value="Genomic_DNA"/>
</dbReference>
<evidence type="ECO:0000313" key="2">
    <source>
        <dbReference type="Proteomes" id="UP000198804"/>
    </source>
</evidence>
<dbReference type="STRING" id="414703.SAMN04488125_101420"/>
<reference evidence="2" key="1">
    <citation type="submission" date="2016-10" db="EMBL/GenBank/DDBJ databases">
        <authorList>
            <person name="Varghese N."/>
            <person name="Submissions S."/>
        </authorList>
    </citation>
    <scope>NUCLEOTIDE SEQUENCE [LARGE SCALE GENOMIC DNA]</scope>
    <source>
        <strain evidence="2">CGMCC 1.6474</strain>
    </source>
</reference>
<dbReference type="Proteomes" id="UP000198804">
    <property type="component" value="Unassembled WGS sequence"/>
</dbReference>